<accession>A0A1E3WFM3</accession>
<feature type="region of interest" description="Disordered" evidence="1">
    <location>
        <begin position="1"/>
        <end position="61"/>
    </location>
</feature>
<protein>
    <submittedName>
        <fullName evidence="2">Uncharacterized protein</fullName>
    </submittedName>
</protein>
<organism evidence="2 3">
    <name type="scientific">Methyloceanibacter marginalis</name>
    <dbReference type="NCBI Taxonomy" id="1774971"/>
    <lineage>
        <taxon>Bacteria</taxon>
        <taxon>Pseudomonadati</taxon>
        <taxon>Pseudomonadota</taxon>
        <taxon>Alphaproteobacteria</taxon>
        <taxon>Hyphomicrobiales</taxon>
        <taxon>Hyphomicrobiaceae</taxon>
        <taxon>Methyloceanibacter</taxon>
    </lineage>
</organism>
<name>A0A1E3WFM3_9HYPH</name>
<reference evidence="2 3" key="1">
    <citation type="journal article" date="2016" name="Environ. Microbiol.">
        <title>New Methyloceanibacter diversity from North Sea sediments includes methanotroph containing solely the soluble methane monooxygenase.</title>
        <authorList>
            <person name="Vekeman B."/>
            <person name="Kerckhof F.M."/>
            <person name="Cremers G."/>
            <person name="de Vos P."/>
            <person name="Vandamme P."/>
            <person name="Boon N."/>
            <person name="Op den Camp H.J."/>
            <person name="Heylen K."/>
        </authorList>
    </citation>
    <scope>NUCLEOTIDE SEQUENCE [LARGE SCALE GENOMIC DNA]</scope>
    <source>
        <strain evidence="2 3">R-67177</strain>
    </source>
</reference>
<sequence>MASAAASAASAIRSRDGKRASVVHSGADREEDRDKRKGKKESDAPLMVPGEVPNIEIHCIQ</sequence>
<dbReference type="AlphaFoldDB" id="A0A1E3WFM3"/>
<dbReference type="EMBL" id="LPWD01000041">
    <property type="protein sequence ID" value="ODS03837.1"/>
    <property type="molecule type" value="Genomic_DNA"/>
</dbReference>
<evidence type="ECO:0000313" key="3">
    <source>
        <dbReference type="Proteomes" id="UP000095042"/>
    </source>
</evidence>
<dbReference type="Proteomes" id="UP000095042">
    <property type="component" value="Unassembled WGS sequence"/>
</dbReference>
<feature type="compositionally biased region" description="Low complexity" evidence="1">
    <location>
        <begin position="1"/>
        <end position="11"/>
    </location>
</feature>
<proteinExistence type="predicted"/>
<keyword evidence="3" id="KW-1185">Reference proteome</keyword>
<evidence type="ECO:0000256" key="1">
    <source>
        <dbReference type="SAM" id="MobiDB-lite"/>
    </source>
</evidence>
<feature type="compositionally biased region" description="Basic and acidic residues" evidence="1">
    <location>
        <begin position="26"/>
        <end position="43"/>
    </location>
</feature>
<gene>
    <name evidence="2" type="ORF">AUC71_07445</name>
</gene>
<evidence type="ECO:0000313" key="2">
    <source>
        <dbReference type="EMBL" id="ODS03837.1"/>
    </source>
</evidence>
<comment type="caution">
    <text evidence="2">The sequence shown here is derived from an EMBL/GenBank/DDBJ whole genome shotgun (WGS) entry which is preliminary data.</text>
</comment>